<dbReference type="InterPro" id="IPR038726">
    <property type="entry name" value="PDDEXK_AddAB-type"/>
</dbReference>
<dbReference type="AlphaFoldDB" id="A0A809R913"/>
<evidence type="ECO:0000256" key="2">
    <source>
        <dbReference type="ARBA" id="ARBA00022806"/>
    </source>
</evidence>
<dbReference type="Proteomes" id="UP000662873">
    <property type="component" value="Chromosome"/>
</dbReference>
<dbReference type="GO" id="GO:0004386">
    <property type="term" value="F:helicase activity"/>
    <property type="evidence" value="ECO:0007669"/>
    <property type="project" value="UniProtKB-KW"/>
</dbReference>
<dbReference type="Gene3D" id="3.90.320.10">
    <property type="match status" value="1"/>
</dbReference>
<dbReference type="GO" id="GO:0006281">
    <property type="term" value="P:DNA repair"/>
    <property type="evidence" value="ECO:0007669"/>
    <property type="project" value="UniProtKB-KW"/>
</dbReference>
<name>A0A809R913_9BACT</name>
<keyword evidence="2" id="KW-0347">Helicase</keyword>
<gene>
    <name evidence="5" type="ORF">NPRO_15850</name>
</gene>
<dbReference type="InterPro" id="IPR011335">
    <property type="entry name" value="Restrct_endonuc-II-like"/>
</dbReference>
<evidence type="ECO:0000313" key="6">
    <source>
        <dbReference type="Proteomes" id="UP000662873"/>
    </source>
</evidence>
<dbReference type="EMBL" id="AP021858">
    <property type="protein sequence ID" value="BBO23990.1"/>
    <property type="molecule type" value="Genomic_DNA"/>
</dbReference>
<reference evidence="5" key="1">
    <citation type="journal article" name="DNA Res.">
        <title>The physiological potential of anammox bacteria as revealed by their core genome structure.</title>
        <authorList>
            <person name="Okubo T."/>
            <person name="Toyoda A."/>
            <person name="Fukuhara K."/>
            <person name="Uchiyama I."/>
            <person name="Harigaya Y."/>
            <person name="Kuroiwa M."/>
            <person name="Suzuki T."/>
            <person name="Murakami Y."/>
            <person name="Suwa Y."/>
            <person name="Takami H."/>
        </authorList>
    </citation>
    <scope>NUCLEOTIDE SEQUENCE</scope>
    <source>
        <strain evidence="5">317325-2</strain>
    </source>
</reference>
<evidence type="ECO:0000256" key="1">
    <source>
        <dbReference type="ARBA" id="ARBA00022763"/>
    </source>
</evidence>
<evidence type="ECO:0000259" key="4">
    <source>
        <dbReference type="Pfam" id="PF12705"/>
    </source>
</evidence>
<keyword evidence="5" id="KW-0269">Exonuclease</keyword>
<feature type="domain" description="PD-(D/E)XK endonuclease-like" evidence="4">
    <location>
        <begin position="12"/>
        <end position="251"/>
    </location>
</feature>
<organism evidence="5 6">
    <name type="scientific">Candidatus Nitrosymbiomonas proteolyticus</name>
    <dbReference type="NCBI Taxonomy" id="2608984"/>
    <lineage>
        <taxon>Bacteria</taxon>
        <taxon>Bacillati</taxon>
        <taxon>Armatimonadota</taxon>
        <taxon>Armatimonadota incertae sedis</taxon>
        <taxon>Candidatus Nitrosymbiomonas</taxon>
    </lineage>
</organism>
<dbReference type="SUPFAM" id="SSF52980">
    <property type="entry name" value="Restriction endonuclease-like"/>
    <property type="match status" value="1"/>
</dbReference>
<sequence>MRYTLSVARKPSLSPSKITLFLACKLKYRWTYFDPRGRAFFRAKSYYSFGTTLHRVLQRFHDPADTDVVSVEQAVQAVHQAWVSAGYTGPEQEQAKRELGEQAIRDYVEAHLAAPSEAVTVALERFLQTDMGSFRLLGRVDRIDEWPDGSIEIIDYKSGRSDVEEAEVRGDLAMNCYHLLVRETFPERPILATIVAVRTGNRATVGFAPDDADRFGQDLRVLGEEILGTDWEEVVPVRIPACETCDFVPLCARHPEFDISGLTLSRRMSNRDG</sequence>
<protein>
    <submittedName>
        <fullName evidence="5">Exonuclease RecB family</fullName>
    </submittedName>
</protein>
<evidence type="ECO:0000256" key="3">
    <source>
        <dbReference type="ARBA" id="ARBA00023204"/>
    </source>
</evidence>
<proteinExistence type="predicted"/>
<dbReference type="Pfam" id="PF12705">
    <property type="entry name" value="PDDEXK_1"/>
    <property type="match status" value="1"/>
</dbReference>
<keyword evidence="1" id="KW-0227">DNA damage</keyword>
<accession>A0A809R913</accession>
<keyword evidence="2" id="KW-0067">ATP-binding</keyword>
<keyword evidence="3" id="KW-0234">DNA repair</keyword>
<dbReference type="InterPro" id="IPR011604">
    <property type="entry name" value="PDDEXK-like_dom_sf"/>
</dbReference>
<evidence type="ECO:0000313" key="5">
    <source>
        <dbReference type="EMBL" id="BBO23990.1"/>
    </source>
</evidence>
<keyword evidence="5" id="KW-0378">Hydrolase</keyword>
<keyword evidence="5" id="KW-0540">Nuclease</keyword>
<dbReference type="GO" id="GO:0004527">
    <property type="term" value="F:exonuclease activity"/>
    <property type="evidence" value="ECO:0007669"/>
    <property type="project" value="UniProtKB-KW"/>
</dbReference>
<keyword evidence="2" id="KW-0547">Nucleotide-binding</keyword>
<dbReference type="KEGG" id="npy:NPRO_15850"/>